<dbReference type="Proteomes" id="UP000202854">
    <property type="component" value="Segment"/>
</dbReference>
<protein>
    <submittedName>
        <fullName evidence="1">Uncharacterized protein</fullName>
    </submittedName>
</protein>
<organism evidence="1 2">
    <name type="scientific">Campylobacter phage PC14</name>
    <dbReference type="NCBI Taxonomy" id="1541686"/>
    <lineage>
        <taxon>Viruses</taxon>
        <taxon>Duplodnaviria</taxon>
        <taxon>Heunggongvirae</taxon>
        <taxon>Uroviricota</taxon>
        <taxon>Caudoviricetes</taxon>
        <taxon>Connertonviridae</taxon>
        <taxon>Fletchervirus</taxon>
        <taxon>Fletchervirus NCTC12673</taxon>
    </lineage>
</organism>
<dbReference type="GeneID" id="30307010"/>
<dbReference type="EMBL" id="KX236333">
    <property type="protein sequence ID" value="ANH51368.1"/>
    <property type="molecule type" value="Genomic_DNA"/>
</dbReference>
<reference evidence="1 2" key="1">
    <citation type="submission" date="2016-05" db="EMBL/GenBank/DDBJ databases">
        <title>Campylobacter bacteriophages isolated in Slovenia.</title>
        <authorList>
            <person name="Janez N."/>
            <person name="Peterka M."/>
            <person name="Accetto T."/>
        </authorList>
    </citation>
    <scope>NUCLEOTIDE SEQUENCE [LARGE SCALE GENOMIC DNA]</scope>
    <source>
        <strain evidence="1 2">PC14</strain>
    </source>
</reference>
<gene>
    <name evidence="1" type="ORF">PC14_00075</name>
</gene>
<accession>A0A1B0XW45</accession>
<dbReference type="KEGG" id="vg:30307010"/>
<name>A0A1B0XW45_9CAUD</name>
<evidence type="ECO:0000313" key="1">
    <source>
        <dbReference type="EMBL" id="ANH51368.1"/>
    </source>
</evidence>
<dbReference type="RefSeq" id="YP_009321674.1">
    <property type="nucleotide sequence ID" value="NC_031909.1"/>
</dbReference>
<sequence>MDKQLIKDITINGLSQFAKGHEIEAITETLQIVQEYNIEHHSHNFEFDVEPITSLEDFIKEINILITYEDLNVFHEVLVESLKHYNN</sequence>
<proteinExistence type="predicted"/>
<evidence type="ECO:0000313" key="2">
    <source>
        <dbReference type="Proteomes" id="UP000202854"/>
    </source>
</evidence>